<keyword evidence="2" id="KW-1185">Reference proteome</keyword>
<comment type="caution">
    <text evidence="1">The sequence shown here is derived from an EMBL/GenBank/DDBJ whole genome shotgun (WGS) entry which is preliminary data.</text>
</comment>
<dbReference type="EMBL" id="JAAWWB010000013">
    <property type="protein sequence ID" value="KAG6768569.1"/>
    <property type="molecule type" value="Genomic_DNA"/>
</dbReference>
<name>A0A8X7ZEW8_POPTO</name>
<sequence>MEKMRRRESTRIELKNNAELWFPLAILRMTFSSSPYKWIVNSDNVFWPEPALYLDYTHPHCANVQELREERRCYRCSSKGYLRCCH</sequence>
<dbReference type="AlphaFoldDB" id="A0A8X7ZEW8"/>
<gene>
    <name evidence="1" type="ORF">POTOM_027491</name>
</gene>
<protein>
    <submittedName>
        <fullName evidence="1">Uncharacterized protein</fullName>
    </submittedName>
</protein>
<evidence type="ECO:0000313" key="1">
    <source>
        <dbReference type="EMBL" id="KAG6768569.1"/>
    </source>
</evidence>
<accession>A0A8X7ZEW8</accession>
<dbReference type="Proteomes" id="UP000886885">
    <property type="component" value="Chromosome 7A"/>
</dbReference>
<organism evidence="1 2">
    <name type="scientific">Populus tomentosa</name>
    <name type="common">Chinese white poplar</name>
    <dbReference type="NCBI Taxonomy" id="118781"/>
    <lineage>
        <taxon>Eukaryota</taxon>
        <taxon>Viridiplantae</taxon>
        <taxon>Streptophyta</taxon>
        <taxon>Embryophyta</taxon>
        <taxon>Tracheophyta</taxon>
        <taxon>Spermatophyta</taxon>
        <taxon>Magnoliopsida</taxon>
        <taxon>eudicotyledons</taxon>
        <taxon>Gunneridae</taxon>
        <taxon>Pentapetalae</taxon>
        <taxon>rosids</taxon>
        <taxon>fabids</taxon>
        <taxon>Malpighiales</taxon>
        <taxon>Salicaceae</taxon>
        <taxon>Saliceae</taxon>
        <taxon>Populus</taxon>
    </lineage>
</organism>
<proteinExistence type="predicted"/>
<reference evidence="1" key="1">
    <citation type="journal article" date="2020" name="bioRxiv">
        <title>Hybrid origin of Populus tomentosa Carr. identified through genome sequencing and phylogenomic analysis.</title>
        <authorList>
            <person name="An X."/>
            <person name="Gao K."/>
            <person name="Chen Z."/>
            <person name="Li J."/>
            <person name="Yang X."/>
            <person name="Yang X."/>
            <person name="Zhou J."/>
            <person name="Guo T."/>
            <person name="Zhao T."/>
            <person name="Huang S."/>
            <person name="Miao D."/>
            <person name="Khan W.U."/>
            <person name="Rao P."/>
            <person name="Ye M."/>
            <person name="Lei B."/>
            <person name="Liao W."/>
            <person name="Wang J."/>
            <person name="Ji L."/>
            <person name="Li Y."/>
            <person name="Guo B."/>
            <person name="Mustafa N.S."/>
            <person name="Li S."/>
            <person name="Yun Q."/>
            <person name="Keller S.R."/>
            <person name="Mao J."/>
            <person name="Zhang R."/>
            <person name="Strauss S.H."/>
        </authorList>
    </citation>
    <scope>NUCLEOTIDE SEQUENCE</scope>
    <source>
        <strain evidence="1">GM15</strain>
        <tissue evidence="1">Leaf</tissue>
    </source>
</reference>
<evidence type="ECO:0000313" key="2">
    <source>
        <dbReference type="Proteomes" id="UP000886885"/>
    </source>
</evidence>